<dbReference type="PANTHER" id="PTHR12555:SF21">
    <property type="entry name" value="UBIQUITIN FUSION DEGRADATION PROTEIN 1 HOMOLOG"/>
    <property type="match status" value="1"/>
</dbReference>
<name>W9QHH4_9ROSA</name>
<organism evidence="6 7">
    <name type="scientific">Morus notabilis</name>
    <dbReference type="NCBI Taxonomy" id="981085"/>
    <lineage>
        <taxon>Eukaryota</taxon>
        <taxon>Viridiplantae</taxon>
        <taxon>Streptophyta</taxon>
        <taxon>Embryophyta</taxon>
        <taxon>Tracheophyta</taxon>
        <taxon>Spermatophyta</taxon>
        <taxon>Magnoliopsida</taxon>
        <taxon>eudicotyledons</taxon>
        <taxon>Gunneridae</taxon>
        <taxon>Pentapetalae</taxon>
        <taxon>rosids</taxon>
        <taxon>fabids</taxon>
        <taxon>Rosales</taxon>
        <taxon>Moraceae</taxon>
        <taxon>Moreae</taxon>
        <taxon>Morus</taxon>
    </lineage>
</organism>
<dbReference type="InterPro" id="IPR004854">
    <property type="entry name" value="Ufd1-like"/>
</dbReference>
<dbReference type="AlphaFoldDB" id="W9QHH4"/>
<evidence type="ECO:0000256" key="3">
    <source>
        <dbReference type="SAM" id="MobiDB-lite"/>
    </source>
</evidence>
<evidence type="ECO:0000259" key="4">
    <source>
        <dbReference type="Pfam" id="PF03152"/>
    </source>
</evidence>
<dbReference type="EMBL" id="KE343620">
    <property type="protein sequence ID" value="EXB37440.1"/>
    <property type="molecule type" value="Genomic_DNA"/>
</dbReference>
<dbReference type="KEGG" id="mnt:21386074"/>
<proteinExistence type="inferred from homology"/>
<sequence>MSSFMQFYRCYPMSFSGQHHLENGNKIILPISALDLLSSMTIEYPMLFQIVNPSARKISHCGVMEFSAEEGEVFLPSWLMKNMDLEEADMVTVKNVCLKKATFVKFRPHEQALMEVSNPKAVLEKSLRGFSCLTAGDTIVIDYNGKKCCIDVLETKPDKKAVSIIETDCEVDFAPALDYKEPEKPVVAMPATKKTKEEGREEEKEVKFRAFTGVGRRLDGGKSSGSRKAGKLVSGSSEAVENLEESERVKKKENGFQPFCGKSYKLSG</sequence>
<feature type="domain" description="Ubiquitin fusion degradation protein UFD1 N-terminal subdomain 2" evidence="5">
    <location>
        <begin position="100"/>
        <end position="175"/>
    </location>
</feature>
<keyword evidence="2" id="KW-0833">Ubl conjugation pathway</keyword>
<dbReference type="OrthoDB" id="422728at2759"/>
<comment type="similarity">
    <text evidence="1">Belongs to the UFD1 family.</text>
</comment>
<dbReference type="eggNOG" id="KOG1816">
    <property type="taxonomic scope" value="Eukaryota"/>
</dbReference>
<feature type="domain" description="Ubiquitin fusion degradation protein UFD1 N-terminal subdomain 1" evidence="4">
    <location>
        <begin position="4"/>
        <end position="98"/>
    </location>
</feature>
<dbReference type="GO" id="GO:0034098">
    <property type="term" value="C:VCP-NPL4-UFD1 AAA ATPase complex"/>
    <property type="evidence" value="ECO:0007669"/>
    <property type="project" value="TreeGrafter"/>
</dbReference>
<dbReference type="GO" id="GO:0006511">
    <property type="term" value="P:ubiquitin-dependent protein catabolic process"/>
    <property type="evidence" value="ECO:0007669"/>
    <property type="project" value="InterPro"/>
</dbReference>
<dbReference type="Proteomes" id="UP000030645">
    <property type="component" value="Unassembled WGS sequence"/>
</dbReference>
<gene>
    <name evidence="6" type="ORF">L484_002506</name>
</gene>
<reference evidence="7" key="1">
    <citation type="submission" date="2013-01" db="EMBL/GenBank/DDBJ databases">
        <title>Draft Genome Sequence of a Mulberry Tree, Morus notabilis C.K. Schneid.</title>
        <authorList>
            <person name="He N."/>
            <person name="Zhao S."/>
        </authorList>
    </citation>
    <scope>NUCLEOTIDE SEQUENCE</scope>
</reference>
<dbReference type="Pfam" id="PF03152">
    <property type="entry name" value="UFD1_N1"/>
    <property type="match status" value="1"/>
</dbReference>
<dbReference type="GO" id="GO:0031593">
    <property type="term" value="F:polyubiquitin modification-dependent protein binding"/>
    <property type="evidence" value="ECO:0007669"/>
    <property type="project" value="TreeGrafter"/>
</dbReference>
<dbReference type="STRING" id="981085.W9QHH4"/>
<accession>W9QHH4</accession>
<dbReference type="Gene3D" id="2.40.40.50">
    <property type="entry name" value="Ubiquitin fusion degradation protein UFD1, N-terminal domain"/>
    <property type="match status" value="1"/>
</dbReference>
<dbReference type="Pfam" id="PF24842">
    <property type="entry name" value="UFD1_N2"/>
    <property type="match status" value="1"/>
</dbReference>
<protein>
    <submittedName>
        <fullName evidence="6">Ubiquitin fusion degradation protein 1-like protein</fullName>
    </submittedName>
</protein>
<dbReference type="InterPro" id="IPR055417">
    <property type="entry name" value="UFD1_N1"/>
</dbReference>
<feature type="region of interest" description="Disordered" evidence="3">
    <location>
        <begin position="215"/>
        <end position="249"/>
    </location>
</feature>
<evidence type="ECO:0000313" key="7">
    <source>
        <dbReference type="Proteomes" id="UP000030645"/>
    </source>
</evidence>
<dbReference type="PANTHER" id="PTHR12555">
    <property type="entry name" value="UBIQUITIN FUSION DEGRADATON PROTEIN 1"/>
    <property type="match status" value="1"/>
</dbReference>
<dbReference type="Gene3D" id="3.10.330.10">
    <property type="match status" value="1"/>
</dbReference>
<dbReference type="InterPro" id="IPR055418">
    <property type="entry name" value="UFD1_N2"/>
</dbReference>
<dbReference type="GO" id="GO:0036503">
    <property type="term" value="P:ERAD pathway"/>
    <property type="evidence" value="ECO:0007669"/>
    <property type="project" value="TreeGrafter"/>
</dbReference>
<evidence type="ECO:0000259" key="5">
    <source>
        <dbReference type="Pfam" id="PF24842"/>
    </source>
</evidence>
<evidence type="ECO:0000256" key="2">
    <source>
        <dbReference type="ARBA" id="ARBA00022786"/>
    </source>
</evidence>
<evidence type="ECO:0000256" key="1">
    <source>
        <dbReference type="ARBA" id="ARBA00006043"/>
    </source>
</evidence>
<evidence type="ECO:0000313" key="6">
    <source>
        <dbReference type="EMBL" id="EXB37440.1"/>
    </source>
</evidence>
<keyword evidence="7" id="KW-1185">Reference proteome</keyword>
<dbReference type="InterPro" id="IPR042299">
    <property type="entry name" value="Ufd1-like_Nn"/>
</dbReference>